<dbReference type="OrthoDB" id="2298659at2759"/>
<protein>
    <recommendedName>
        <fullName evidence="3">USP domain-containing protein</fullName>
    </recommendedName>
</protein>
<keyword evidence="2" id="KW-1185">Reference proteome</keyword>
<organism evidence="1">
    <name type="scientific">Absidia glauca</name>
    <name type="common">Pin mould</name>
    <dbReference type="NCBI Taxonomy" id="4829"/>
    <lineage>
        <taxon>Eukaryota</taxon>
        <taxon>Fungi</taxon>
        <taxon>Fungi incertae sedis</taxon>
        <taxon>Mucoromycota</taxon>
        <taxon>Mucoromycotina</taxon>
        <taxon>Mucoromycetes</taxon>
        <taxon>Mucorales</taxon>
        <taxon>Cunninghamellaceae</taxon>
        <taxon>Absidia</taxon>
    </lineage>
</organism>
<accession>A0A163KLE4</accession>
<proteinExistence type="predicted"/>
<dbReference type="InParanoid" id="A0A163KLE4"/>
<dbReference type="AlphaFoldDB" id="A0A163KLE4"/>
<dbReference type="EMBL" id="LT554983">
    <property type="protein sequence ID" value="SAM08993.1"/>
    <property type="molecule type" value="Genomic_DNA"/>
</dbReference>
<sequence>MAKWDSNSCFIDCIIEVIQRIVLKETDVAAPKIGSQMDTSLLDLLIEIQQNVRCGDYVKGTKLARNYFWANGMKKGAQNDCQVIFHQLTDDSPLTTIFSCTKEDGKQVKAFEMIRQGESSSLQELFAAQKYIKPSAINLPEFITLNDLVTAQVTNLQYDYPNTFTAFGYKYDLCARVMAASQAGGHFNALIKDKGISYKADNMNERLQVINDEKLYGKAKNTIYVLYKKTASPASPPASPPF</sequence>
<dbReference type="STRING" id="4829.A0A163KLE4"/>
<evidence type="ECO:0000313" key="2">
    <source>
        <dbReference type="Proteomes" id="UP000078561"/>
    </source>
</evidence>
<name>A0A163KLE4_ABSGL</name>
<dbReference type="Proteomes" id="UP000078561">
    <property type="component" value="Unassembled WGS sequence"/>
</dbReference>
<reference evidence="1" key="1">
    <citation type="submission" date="2016-04" db="EMBL/GenBank/DDBJ databases">
        <authorList>
            <person name="Evans L.H."/>
            <person name="Alamgir A."/>
            <person name="Owens N."/>
            <person name="Weber N.D."/>
            <person name="Virtaneva K."/>
            <person name="Barbian K."/>
            <person name="Babar A."/>
            <person name="Rosenke K."/>
        </authorList>
    </citation>
    <scope>NUCLEOTIDE SEQUENCE [LARGE SCALE GENOMIC DNA]</scope>
    <source>
        <strain evidence="1">CBS 101.48</strain>
    </source>
</reference>
<evidence type="ECO:0000313" key="1">
    <source>
        <dbReference type="EMBL" id="SAM08993.1"/>
    </source>
</evidence>
<evidence type="ECO:0008006" key="3">
    <source>
        <dbReference type="Google" id="ProtNLM"/>
    </source>
</evidence>
<gene>
    <name evidence="1" type="primary">ABSGL_14667.1 scaffold 14959</name>
</gene>
<feature type="non-terminal residue" evidence="1">
    <location>
        <position position="242"/>
    </location>
</feature>